<sequence>MDEDYLRNIQHWLRAELALPRKLVDAVWDAGADIEAAPMIPPPRTPLE</sequence>
<evidence type="ECO:0000313" key="1">
    <source>
        <dbReference type="EMBL" id="GLY63429.1"/>
    </source>
</evidence>
<gene>
    <name evidence="1" type="ORF">Atai01_00480</name>
</gene>
<dbReference type="AlphaFoldDB" id="A0A9W6VE50"/>
<comment type="caution">
    <text evidence="1">The sequence shown here is derived from an EMBL/GenBank/DDBJ whole genome shotgun (WGS) entry which is preliminary data.</text>
</comment>
<name>A0A9W6VE50_9PSEU</name>
<protein>
    <submittedName>
        <fullName evidence="1">Uncharacterized protein</fullName>
    </submittedName>
</protein>
<organism evidence="1 2">
    <name type="scientific">Amycolatopsis taiwanensis</name>
    <dbReference type="NCBI Taxonomy" id="342230"/>
    <lineage>
        <taxon>Bacteria</taxon>
        <taxon>Bacillati</taxon>
        <taxon>Actinomycetota</taxon>
        <taxon>Actinomycetes</taxon>
        <taxon>Pseudonocardiales</taxon>
        <taxon>Pseudonocardiaceae</taxon>
        <taxon>Amycolatopsis</taxon>
    </lineage>
</organism>
<dbReference type="Proteomes" id="UP001165136">
    <property type="component" value="Unassembled WGS sequence"/>
</dbReference>
<reference evidence="1" key="1">
    <citation type="submission" date="2023-03" db="EMBL/GenBank/DDBJ databases">
        <title>Amycolatopsis taiwanensis NBRC 103393.</title>
        <authorList>
            <person name="Ichikawa N."/>
            <person name="Sato H."/>
            <person name="Tonouchi N."/>
        </authorList>
    </citation>
    <scope>NUCLEOTIDE SEQUENCE</scope>
    <source>
        <strain evidence="1">NBRC 103393</strain>
    </source>
</reference>
<evidence type="ECO:0000313" key="2">
    <source>
        <dbReference type="Proteomes" id="UP001165136"/>
    </source>
</evidence>
<keyword evidence="2" id="KW-1185">Reference proteome</keyword>
<dbReference type="RefSeq" id="WP_156960204.1">
    <property type="nucleotide sequence ID" value="NZ_BSTI01000001.1"/>
</dbReference>
<dbReference type="EMBL" id="BSTI01000001">
    <property type="protein sequence ID" value="GLY63429.1"/>
    <property type="molecule type" value="Genomic_DNA"/>
</dbReference>
<proteinExistence type="predicted"/>
<accession>A0A9W6VE50</accession>